<accession>A0ABN2CYR9</accession>
<dbReference type="RefSeq" id="WP_344187764.1">
    <property type="nucleotide sequence ID" value="NZ_BAAAND010000001.1"/>
</dbReference>
<dbReference type="EMBL" id="BAAAND010000001">
    <property type="protein sequence ID" value="GAA1567026.1"/>
    <property type="molecule type" value="Genomic_DNA"/>
</dbReference>
<evidence type="ECO:0000256" key="1">
    <source>
        <dbReference type="SAM" id="Phobius"/>
    </source>
</evidence>
<proteinExistence type="predicted"/>
<name>A0ABN2CYR9_9ACTN</name>
<feature type="transmembrane region" description="Helical" evidence="1">
    <location>
        <begin position="46"/>
        <end position="65"/>
    </location>
</feature>
<keyword evidence="1" id="KW-1133">Transmembrane helix</keyword>
<keyword evidence="3" id="KW-1185">Reference proteome</keyword>
<keyword evidence="1" id="KW-0472">Membrane</keyword>
<dbReference type="Proteomes" id="UP001500190">
    <property type="component" value="Unassembled WGS sequence"/>
</dbReference>
<evidence type="ECO:0000313" key="3">
    <source>
        <dbReference type="Proteomes" id="UP001500190"/>
    </source>
</evidence>
<gene>
    <name evidence="2" type="ORF">GCM10009742_05810</name>
</gene>
<organism evidence="2 3">
    <name type="scientific">Kribbella karoonensis</name>
    <dbReference type="NCBI Taxonomy" id="324851"/>
    <lineage>
        <taxon>Bacteria</taxon>
        <taxon>Bacillati</taxon>
        <taxon>Actinomycetota</taxon>
        <taxon>Actinomycetes</taxon>
        <taxon>Propionibacteriales</taxon>
        <taxon>Kribbellaceae</taxon>
        <taxon>Kribbella</taxon>
    </lineage>
</organism>
<sequence length="70" mass="7589">MKYLKAFGQFWYDFIIGDDWKIAAAVVTTLAVLVVVMLTGALNDTALTLLGGLLLIAAFSISLAIDVRKK</sequence>
<comment type="caution">
    <text evidence="2">The sequence shown here is derived from an EMBL/GenBank/DDBJ whole genome shotgun (WGS) entry which is preliminary data.</text>
</comment>
<reference evidence="2 3" key="1">
    <citation type="journal article" date="2019" name="Int. J. Syst. Evol. Microbiol.">
        <title>The Global Catalogue of Microorganisms (GCM) 10K type strain sequencing project: providing services to taxonomists for standard genome sequencing and annotation.</title>
        <authorList>
            <consortium name="The Broad Institute Genomics Platform"/>
            <consortium name="The Broad Institute Genome Sequencing Center for Infectious Disease"/>
            <person name="Wu L."/>
            <person name="Ma J."/>
        </authorList>
    </citation>
    <scope>NUCLEOTIDE SEQUENCE [LARGE SCALE GENOMIC DNA]</scope>
    <source>
        <strain evidence="2 3">JCM 14304</strain>
    </source>
</reference>
<feature type="transmembrane region" description="Helical" evidence="1">
    <location>
        <begin position="20"/>
        <end position="40"/>
    </location>
</feature>
<keyword evidence="1" id="KW-0812">Transmembrane</keyword>
<evidence type="ECO:0000313" key="2">
    <source>
        <dbReference type="EMBL" id="GAA1567026.1"/>
    </source>
</evidence>
<protein>
    <submittedName>
        <fullName evidence="2">Uncharacterized protein</fullName>
    </submittedName>
</protein>